<dbReference type="EMBL" id="WNWR01000270">
    <property type="protein sequence ID" value="KAE9985816.1"/>
    <property type="molecule type" value="Genomic_DNA"/>
</dbReference>
<dbReference type="PROSITE" id="PS00606">
    <property type="entry name" value="KS3_1"/>
    <property type="match status" value="1"/>
</dbReference>
<proteinExistence type="predicted"/>
<dbReference type="SUPFAM" id="SSF55048">
    <property type="entry name" value="Probable ACP-binding domain of malonyl-CoA ACP transacylase"/>
    <property type="match status" value="1"/>
</dbReference>
<dbReference type="InterPro" id="IPR049551">
    <property type="entry name" value="PKS_DH_C"/>
</dbReference>
<dbReference type="InterPro" id="IPR020806">
    <property type="entry name" value="PKS_PP-bd"/>
</dbReference>
<dbReference type="InterPro" id="IPR016039">
    <property type="entry name" value="Thiolase-like"/>
</dbReference>
<accession>A0A8H3VC41</accession>
<dbReference type="Gene3D" id="3.30.70.3290">
    <property type="match status" value="1"/>
</dbReference>
<dbReference type="InterPro" id="IPR014043">
    <property type="entry name" value="Acyl_transferase_dom"/>
</dbReference>
<dbReference type="SUPFAM" id="SSF53335">
    <property type="entry name" value="S-adenosyl-L-methionine-dependent methyltransferases"/>
    <property type="match status" value="1"/>
</dbReference>
<dbReference type="InterPro" id="IPR016036">
    <property type="entry name" value="Malonyl_transacylase_ACP-bd"/>
</dbReference>
<evidence type="ECO:0000256" key="2">
    <source>
        <dbReference type="ARBA" id="ARBA00022553"/>
    </source>
</evidence>
<dbReference type="Gene3D" id="3.40.50.720">
    <property type="entry name" value="NAD(P)-binding Rossmann-like Domain"/>
    <property type="match status" value="1"/>
</dbReference>
<dbReference type="InterPro" id="IPR032821">
    <property type="entry name" value="PKS_assoc"/>
</dbReference>
<dbReference type="InterPro" id="IPR018201">
    <property type="entry name" value="Ketoacyl_synth_AS"/>
</dbReference>
<dbReference type="SMART" id="SM00826">
    <property type="entry name" value="PKS_DH"/>
    <property type="match status" value="1"/>
</dbReference>
<dbReference type="Gene3D" id="3.40.47.10">
    <property type="match status" value="1"/>
</dbReference>
<dbReference type="InterPro" id="IPR049900">
    <property type="entry name" value="PKS_mFAS_DH"/>
</dbReference>
<dbReference type="InterPro" id="IPR050091">
    <property type="entry name" value="PKS_NRPS_Biosynth_Enz"/>
</dbReference>
<dbReference type="CDD" id="cd00833">
    <property type="entry name" value="PKS"/>
    <property type="match status" value="1"/>
</dbReference>
<reference evidence="12 13" key="1">
    <citation type="submission" date="2019-07" db="EMBL/GenBank/DDBJ databases">
        <title>Venturia inaequalis Genome Resource.</title>
        <authorList>
            <person name="Lichtner F.J."/>
        </authorList>
    </citation>
    <scope>NUCLEOTIDE SEQUENCE [LARGE SCALE GENOMIC DNA]</scope>
    <source>
        <strain evidence="12 13">DMI_063113</strain>
    </source>
</reference>
<evidence type="ECO:0000259" key="10">
    <source>
        <dbReference type="PROSITE" id="PS52004"/>
    </source>
</evidence>
<evidence type="ECO:0000256" key="1">
    <source>
        <dbReference type="ARBA" id="ARBA00022450"/>
    </source>
</evidence>
<keyword evidence="7" id="KW-0012">Acyltransferase</keyword>
<dbReference type="InterPro" id="IPR042104">
    <property type="entry name" value="PKS_dehydratase_sf"/>
</dbReference>
<dbReference type="Pfam" id="PF23297">
    <property type="entry name" value="ACP_SdgA_C"/>
    <property type="match status" value="1"/>
</dbReference>
<dbReference type="InterPro" id="IPR049552">
    <property type="entry name" value="PKS_DH_N"/>
</dbReference>
<dbReference type="Pfam" id="PF08240">
    <property type="entry name" value="ADH_N"/>
    <property type="match status" value="1"/>
</dbReference>
<name>A0A8H3VC41_VENIN</name>
<dbReference type="SMART" id="SM00825">
    <property type="entry name" value="PKS_KS"/>
    <property type="match status" value="1"/>
</dbReference>
<dbReference type="InterPro" id="IPR013154">
    <property type="entry name" value="ADH-like_N"/>
</dbReference>
<dbReference type="Proteomes" id="UP000490939">
    <property type="component" value="Unassembled WGS sequence"/>
</dbReference>
<keyword evidence="3" id="KW-0808">Transferase</keyword>
<dbReference type="PROSITE" id="PS50075">
    <property type="entry name" value="CARRIER"/>
    <property type="match status" value="1"/>
</dbReference>
<dbReference type="Gene3D" id="3.40.50.150">
    <property type="entry name" value="Vaccinia Virus protein VP39"/>
    <property type="match status" value="1"/>
</dbReference>
<dbReference type="SMART" id="SM00822">
    <property type="entry name" value="PKS_KR"/>
    <property type="match status" value="1"/>
</dbReference>
<sequence>MTENLPVKKAIHSADNCGADIAIIGMACRFAGECTDPQKLWDFVLAGRSAAEKIPVDRMSSKGFYHPDKNRVGAICTETGCFLRGDITAFDAPFFAISKAEADAMDPQQRLLLENAYHALENAGLSMNQIAGSNTSVFVGSAFNHDFQTISNTDLDNAPKYRGYGTNLAMLSNRVSWFFDLKGQSLTIDTACSSGLVALHHACSSLQSKDSEMAVVSGVNLILHHTVYSSLSPLSFLSADGISYSFGHRATGYGRGEGVGTLVVKPLSAALRDGNTIRAVIKATGVNQDGRTIGISQPSAQSQEALITSVYAKAGLNLNDTCYVEAHGTGTAVGDPLEVEAIVAAFKTAERSVPLSLGSVKANIGHTEGAAGLAGLIKAVKLAESGVIPPLANFEMPNPSIATAGNNLHFPVEPSPWPLDGCRQISINSFGFGGTNAHAVIQSFRSPPRLVQDNDDVSAYTGHPAKIIVVSAADESGVDRQCVELKTWSEQLTKRSTAPPVLGDVAHTLSCHRTNFAWRSFLLTSDVSGLQDSGLLWSTPTRARAPPPKIGFVFTGQGAQWPAMGNGLKLFPEYQKSIEDASQFMLSLGSTWCLTEELEKSSSESQIDSPFLAQCSTTVIQMAIVDLLKSWHVLPSRVMGHSSGEIAAAYACGRLSKQDAWKVAYYRGYVSQHCCSMHGAMLAVAASPVLIESYIDRVKAQKTTSVLVIACYNSSRNLTISGDRHAIGMLKELLGHDNIFARQLNVGNAYHSPHMVTAASEYITMIGELSSPRFEGHPSAEMSSSVTGTILTRTATLDATYWAENLVSPVKFSAAFTAMCGIQKNDSVGPFVQHILEIGPHPAMRTPIKHLLEETSLLGKVGSHHVLNRGEETAETILRAAAVLWCAGHPVNLEEVNGCNTRKAGTSPKLLNELFPYSFNHSKSFWAEGRLSRNTRLRQYPRHDLLGAPVADWNTHEPKWRNRIRRSELPWVMHHKISEKVIYPGAGFVIMALEASKQISPQGVAISGYRFCRVAFKTALEIPDTDEGIEVSISLRPQPNSQENESWKTYDFRVYSFQSTEWIQHCSGAVSVEYELSEDTHTLSQDGNTLQNAREAFERSCRTEPPTPDMYGVFSSLGLGFGSTFQNLGDVKFGGQSGRATGTVTVPDITPTMPSQYTHPHLIHPATLDSMLHIFFAAVTDSPSHGRDEQAMLPSSVSEAWISASGCYDPGSKFRCHGEARTLSAGKWVANVSVWNHLGEPCVTIKELNLSSMGSSTLLREPNSIVLHKMAWEPAAELLLSAATVINRAEKSVDEGEHSIQLQKYQLASSLLIRDALSKLSQHDPALLQPHQQRYMKWLKHEDGLLKSGALPLYEEVLWKTCYEDRQVCKNLFNEVAKMGAQGELLTLLGPQICSVLHDRVEALEVMFREHSLMDRFYSQMSLAENLRPYLTSYLHLLRHSRTQLRILEIGAGTGSATQVMLESLIPLDRGANIQRDSTVASYCFTDISMGFFGKAKEKFEPWLEHMDFRTLNIEMDPSEQGFDMGSFDIIVLHATENVANALTHARSLLCPGGKLILIESTKDQHLLVPLCFGMLPGWWLGKEDTRLWSPLLDEGQWLALLARTHFEEKPLIFYNVENESSRNHALIIAMADVMPDREAEEHSGLLVICGSHDQKRGQLATSLLKDLASRTTHNAQAIVWNELANFDLVDQYCVVLWDLVDGCPLLGNAVEFTVLKDLLYTCNKLIWVCKDHIANPQSALMTGVMRTVKWERSHDDISFIVLECGSEHLNEDVIVRAVFSLIENGLSGAVDSVRNGEFRLQQGELWTNRVTEEAEVTEALYHMSLKRRNDIPQARKQRLETITRPIKLHISTPGVLGALEFVEDEAWGRPLGVQEIEVQIMAVALSPSDLMLAMGEVLKGYGTGFGIEGAGIVSRCGANVNQFRSGDRVVCLKTCSSNQALATFYRGPANAVFHIPAHMLYEDAVSIPTPFKMANHGLLDVARLVKGDTVLIHPGSDAISQAAIQIAQKHGARVFVTASNLDEQELLTKRHKVPKNLVLSLSDHSFADHIEQMTGAKGVNVVLNSDARHDARARLWKCTATSGRFVDLRQAATGESLDMEPFMRGATYNMVDSSTLMYGSGRSQMQETGELLAMLLAGEIQTPWPLHLKTYSDIESSFRQMQAGDFQGRIILCPDKDDLVSVVPGPLPEYQFAPDASYVIAGGLGGLGQSIAEWMVSRGAKHLILISRSLPQSAEIKASVQNLMKTGCQVTLLSCDISSKHELDQALAGCSSSLPPIKGCIQAAMVLDDAAFMNMTHEQFMAAVLPKMHGSFNLAQLLPNELDFFIMLSSVTGIIGNRGQGNYTAGGCFQDAFAHHLRSQGIKASTIDLASVKGVGYAARRFGDGAAVKEVDFMTPEEVHDLINYHITSSNSQNCQTIAGLISSATFTARNIQEPAFMSDPLFCHLRATQGPTKVNREVQVVSSVEALLTKAESMKAAGSIITQAIAEKMSSMMSLAAADVDASQSLSIYGVDSLVAVGLRSWFGKADGADVSILDILGRISIGELGMIAAQKSTLVAVKEMKG</sequence>
<feature type="domain" description="Carrier" evidence="9">
    <location>
        <begin position="2478"/>
        <end position="2555"/>
    </location>
</feature>
<dbReference type="SUPFAM" id="SSF47336">
    <property type="entry name" value="ACP-like"/>
    <property type="match status" value="1"/>
</dbReference>
<keyword evidence="1" id="KW-0596">Phosphopantetheine</keyword>
<dbReference type="Pfam" id="PF14765">
    <property type="entry name" value="PS-DH"/>
    <property type="match status" value="1"/>
</dbReference>
<feature type="region of interest" description="C-terminal hotdog fold" evidence="8">
    <location>
        <begin position="1102"/>
        <end position="1259"/>
    </location>
</feature>
<evidence type="ECO:0008006" key="14">
    <source>
        <dbReference type="Google" id="ProtNLM"/>
    </source>
</evidence>
<dbReference type="SUPFAM" id="SSF51735">
    <property type="entry name" value="NAD(P)-binding Rossmann-fold domains"/>
    <property type="match status" value="2"/>
</dbReference>
<evidence type="ECO:0000259" key="9">
    <source>
        <dbReference type="PROSITE" id="PS50075"/>
    </source>
</evidence>
<dbReference type="Gene3D" id="3.10.129.110">
    <property type="entry name" value="Polyketide synthase dehydratase"/>
    <property type="match status" value="1"/>
</dbReference>
<dbReference type="PANTHER" id="PTHR43775:SF29">
    <property type="entry name" value="ASPERFURANONE POLYKETIDE SYNTHASE AFOG-RELATED"/>
    <property type="match status" value="1"/>
</dbReference>
<dbReference type="Pfam" id="PF16197">
    <property type="entry name" value="KAsynt_C_assoc"/>
    <property type="match status" value="1"/>
</dbReference>
<evidence type="ECO:0000256" key="3">
    <source>
        <dbReference type="ARBA" id="ARBA00022679"/>
    </source>
</evidence>
<dbReference type="Pfam" id="PF08659">
    <property type="entry name" value="KR"/>
    <property type="match status" value="1"/>
</dbReference>
<dbReference type="Pfam" id="PF08242">
    <property type="entry name" value="Methyltransf_12"/>
    <property type="match status" value="1"/>
</dbReference>
<dbReference type="InterPro" id="IPR020843">
    <property type="entry name" value="ER"/>
</dbReference>
<feature type="domain" description="PKS/mFAS DH" evidence="11">
    <location>
        <begin position="943"/>
        <end position="1259"/>
    </location>
</feature>
<dbReference type="InterPro" id="IPR036736">
    <property type="entry name" value="ACP-like_sf"/>
</dbReference>
<evidence type="ECO:0000256" key="6">
    <source>
        <dbReference type="ARBA" id="ARBA00023268"/>
    </source>
</evidence>
<dbReference type="Gene3D" id="3.40.366.10">
    <property type="entry name" value="Malonyl-Coenzyme A Acyl Carrier Protein, domain 2"/>
    <property type="match status" value="1"/>
</dbReference>
<dbReference type="Gene3D" id="3.90.180.10">
    <property type="entry name" value="Medium-chain alcohol dehydrogenases, catalytic domain"/>
    <property type="match status" value="1"/>
</dbReference>
<dbReference type="InterPro" id="IPR013217">
    <property type="entry name" value="Methyltransf_12"/>
</dbReference>
<dbReference type="GO" id="GO:0031177">
    <property type="term" value="F:phosphopantetheine binding"/>
    <property type="evidence" value="ECO:0007669"/>
    <property type="project" value="InterPro"/>
</dbReference>
<evidence type="ECO:0000313" key="12">
    <source>
        <dbReference type="EMBL" id="KAE9985816.1"/>
    </source>
</evidence>
<keyword evidence="5" id="KW-0560">Oxidoreductase</keyword>
<keyword evidence="4" id="KW-0521">NADP</keyword>
<protein>
    <recommendedName>
        <fullName evidence="14">Polyketide synthase</fullName>
    </recommendedName>
</protein>
<dbReference type="InterPro" id="IPR001227">
    <property type="entry name" value="Ac_transferase_dom_sf"/>
</dbReference>
<evidence type="ECO:0000313" key="13">
    <source>
        <dbReference type="Proteomes" id="UP000490939"/>
    </source>
</evidence>
<evidence type="ECO:0000256" key="7">
    <source>
        <dbReference type="ARBA" id="ARBA00023315"/>
    </source>
</evidence>
<gene>
    <name evidence="12" type="ORF">EG327_004573</name>
</gene>
<evidence type="ECO:0000256" key="5">
    <source>
        <dbReference type="ARBA" id="ARBA00023002"/>
    </source>
</evidence>
<dbReference type="Pfam" id="PF21089">
    <property type="entry name" value="PKS_DH_N"/>
    <property type="match status" value="1"/>
</dbReference>
<dbReference type="SMART" id="SM00823">
    <property type="entry name" value="PKS_PP"/>
    <property type="match status" value="1"/>
</dbReference>
<organism evidence="12 13">
    <name type="scientific">Venturia inaequalis</name>
    <name type="common">Apple scab fungus</name>
    <dbReference type="NCBI Taxonomy" id="5025"/>
    <lineage>
        <taxon>Eukaryota</taxon>
        <taxon>Fungi</taxon>
        <taxon>Dikarya</taxon>
        <taxon>Ascomycota</taxon>
        <taxon>Pezizomycotina</taxon>
        <taxon>Dothideomycetes</taxon>
        <taxon>Pleosporomycetidae</taxon>
        <taxon>Venturiales</taxon>
        <taxon>Venturiaceae</taxon>
        <taxon>Venturia</taxon>
    </lineage>
</organism>
<dbReference type="SMART" id="SM00829">
    <property type="entry name" value="PKS_ER"/>
    <property type="match status" value="1"/>
</dbReference>
<dbReference type="GO" id="GO:0044550">
    <property type="term" value="P:secondary metabolite biosynthetic process"/>
    <property type="evidence" value="ECO:0007669"/>
    <property type="project" value="UniProtKB-ARBA"/>
</dbReference>
<dbReference type="InterPro" id="IPR036291">
    <property type="entry name" value="NAD(P)-bd_dom_sf"/>
</dbReference>
<dbReference type="CDD" id="cd05195">
    <property type="entry name" value="enoyl_red"/>
    <property type="match status" value="1"/>
</dbReference>
<dbReference type="Pfam" id="PF00109">
    <property type="entry name" value="ketoacyl-synt"/>
    <property type="match status" value="1"/>
</dbReference>
<feature type="active site" description="Proton donor; for dehydratase activity" evidence="8">
    <location>
        <position position="1169"/>
    </location>
</feature>
<dbReference type="GO" id="GO:0016491">
    <property type="term" value="F:oxidoreductase activity"/>
    <property type="evidence" value="ECO:0007669"/>
    <property type="project" value="UniProtKB-KW"/>
</dbReference>
<dbReference type="SMART" id="SM00827">
    <property type="entry name" value="PKS_AT"/>
    <property type="match status" value="1"/>
</dbReference>
<dbReference type="Pfam" id="PF00698">
    <property type="entry name" value="Acyl_transf_1"/>
    <property type="match status" value="1"/>
</dbReference>
<dbReference type="InterPro" id="IPR057326">
    <property type="entry name" value="KR_dom"/>
</dbReference>
<dbReference type="GO" id="GO:0006633">
    <property type="term" value="P:fatty acid biosynthetic process"/>
    <property type="evidence" value="ECO:0007669"/>
    <property type="project" value="InterPro"/>
</dbReference>
<dbReference type="InterPro" id="IPR009081">
    <property type="entry name" value="PP-bd_ACP"/>
</dbReference>
<dbReference type="InterPro" id="IPR013968">
    <property type="entry name" value="PKS_KR"/>
</dbReference>
<keyword evidence="13" id="KW-1185">Reference proteome</keyword>
<feature type="domain" description="Ketosynthase family 3 (KS3)" evidence="10">
    <location>
        <begin position="18"/>
        <end position="443"/>
    </location>
</feature>
<dbReference type="InterPro" id="IPR011032">
    <property type="entry name" value="GroES-like_sf"/>
</dbReference>
<keyword evidence="6" id="KW-0511">Multifunctional enzyme</keyword>
<dbReference type="InterPro" id="IPR020807">
    <property type="entry name" value="PKS_DH"/>
</dbReference>
<dbReference type="SUPFAM" id="SSF52151">
    <property type="entry name" value="FabD/lysophospholipase-like"/>
    <property type="match status" value="1"/>
</dbReference>
<dbReference type="PROSITE" id="PS52004">
    <property type="entry name" value="KS3_2"/>
    <property type="match status" value="1"/>
</dbReference>
<dbReference type="InterPro" id="IPR014031">
    <property type="entry name" value="Ketoacyl_synth_C"/>
</dbReference>
<dbReference type="InterPro" id="IPR014030">
    <property type="entry name" value="Ketoacyl_synth_N"/>
</dbReference>
<dbReference type="SUPFAM" id="SSF53901">
    <property type="entry name" value="Thiolase-like"/>
    <property type="match status" value="1"/>
</dbReference>
<evidence type="ECO:0000256" key="4">
    <source>
        <dbReference type="ARBA" id="ARBA00022857"/>
    </source>
</evidence>
<comment type="caution">
    <text evidence="12">The sequence shown here is derived from an EMBL/GenBank/DDBJ whole genome shotgun (WGS) entry which is preliminary data.</text>
</comment>
<dbReference type="GO" id="GO:0004312">
    <property type="term" value="F:fatty acid synthase activity"/>
    <property type="evidence" value="ECO:0007669"/>
    <property type="project" value="TreeGrafter"/>
</dbReference>
<dbReference type="GO" id="GO:0004315">
    <property type="term" value="F:3-oxoacyl-[acyl-carrier-protein] synthase activity"/>
    <property type="evidence" value="ECO:0007669"/>
    <property type="project" value="InterPro"/>
</dbReference>
<dbReference type="CDD" id="cd02440">
    <property type="entry name" value="AdoMet_MTases"/>
    <property type="match status" value="1"/>
</dbReference>
<dbReference type="InterPro" id="IPR016035">
    <property type="entry name" value="Acyl_Trfase/lysoPLipase"/>
</dbReference>
<feature type="active site" description="Proton acceptor; for dehydratase activity" evidence="8">
    <location>
        <position position="975"/>
    </location>
</feature>
<evidence type="ECO:0000256" key="8">
    <source>
        <dbReference type="PROSITE-ProRule" id="PRU01363"/>
    </source>
</evidence>
<dbReference type="PROSITE" id="PS52019">
    <property type="entry name" value="PKS_MFAS_DH"/>
    <property type="match status" value="1"/>
</dbReference>
<dbReference type="PANTHER" id="PTHR43775">
    <property type="entry name" value="FATTY ACID SYNTHASE"/>
    <property type="match status" value="1"/>
</dbReference>
<dbReference type="Pfam" id="PF02801">
    <property type="entry name" value="Ketoacyl-synt_C"/>
    <property type="match status" value="1"/>
</dbReference>
<keyword evidence="2" id="KW-0597">Phosphoprotein</keyword>
<dbReference type="SUPFAM" id="SSF50129">
    <property type="entry name" value="GroES-like"/>
    <property type="match status" value="1"/>
</dbReference>
<dbReference type="InterPro" id="IPR029063">
    <property type="entry name" value="SAM-dependent_MTases_sf"/>
</dbReference>
<evidence type="ECO:0000259" key="11">
    <source>
        <dbReference type="PROSITE" id="PS52019"/>
    </source>
</evidence>
<feature type="region of interest" description="N-terminal hotdog fold" evidence="8">
    <location>
        <begin position="943"/>
        <end position="1077"/>
    </location>
</feature>
<dbReference type="InterPro" id="IPR020841">
    <property type="entry name" value="PKS_Beta-ketoAc_synthase_dom"/>
</dbReference>